<dbReference type="Proteomes" id="UP000215453">
    <property type="component" value="Chromosome 5"/>
</dbReference>
<dbReference type="EMBL" id="LT882680">
    <property type="protein sequence ID" value="SMY24298.1"/>
    <property type="molecule type" value="Genomic_DNA"/>
</dbReference>
<evidence type="ECO:0000313" key="3">
    <source>
        <dbReference type="Proteomes" id="UP000215453"/>
    </source>
</evidence>
<proteinExistence type="predicted"/>
<evidence type="ECO:0000256" key="1">
    <source>
        <dbReference type="SAM" id="MobiDB-lite"/>
    </source>
</evidence>
<organism evidence="2 3">
    <name type="scientific">Zymoseptoria tritici ST99CH_1A5</name>
    <dbReference type="NCBI Taxonomy" id="1276529"/>
    <lineage>
        <taxon>Eukaryota</taxon>
        <taxon>Fungi</taxon>
        <taxon>Dikarya</taxon>
        <taxon>Ascomycota</taxon>
        <taxon>Pezizomycotina</taxon>
        <taxon>Dothideomycetes</taxon>
        <taxon>Dothideomycetidae</taxon>
        <taxon>Mycosphaerellales</taxon>
        <taxon>Mycosphaerellaceae</taxon>
        <taxon>Zymoseptoria</taxon>
    </lineage>
</organism>
<feature type="region of interest" description="Disordered" evidence="1">
    <location>
        <begin position="201"/>
        <end position="286"/>
    </location>
</feature>
<sequence length="399" mass="39543">MGNGISFEASDLAGAVALGQRIVTAYGFSPSNSLAFGVIATVSFKYSGFRDEERLGVRPVLTFPVAVPGGPTGATTTSVVTCTTFNDGALPTDRAVTNQLTCAIPNTSIAPGTVTIGFQRPDGQPLGAGGFGTTYVFSVGSTSTVTVSTTTATDTVFVDGSTVGSTTVTDTTYLATVNDTPTTTLTGASSTTYVSCSPISSSTTTGTATASPGTTVTGSSNTTSGTKATAGDSSSTSTGTASTAPELSTGTAAPSTTASISSSPASPEPYPSSSTTSCTTNKPAPTNMTKVIKTITKTACSSGNAKTAALYARQATSTDVLASGFGGPDITFTSGNPVVSTIATSTSFVTESTVVTSGTDSVVVTSPVTTSTVTTTTVTKDERTVSTVSGCPPRETITV</sequence>
<accession>A0A1Y6LLJ4</accession>
<gene>
    <name evidence="2" type="ORF">ZT1A5_G5739</name>
</gene>
<evidence type="ECO:0000313" key="2">
    <source>
        <dbReference type="EMBL" id="SMY24298.1"/>
    </source>
</evidence>
<dbReference type="AlphaFoldDB" id="A0A1Y6LLJ4"/>
<reference evidence="2 3" key="1">
    <citation type="submission" date="2016-10" db="EMBL/GenBank/DDBJ databases">
        <authorList>
            <person name="Varghese N."/>
        </authorList>
    </citation>
    <scope>NUCLEOTIDE SEQUENCE [LARGE SCALE GENOMIC DNA]</scope>
</reference>
<protein>
    <submittedName>
        <fullName evidence="2">Uncharacterized protein</fullName>
    </submittedName>
</protein>
<name>A0A1Y6LLJ4_ZYMTR</name>
<feature type="compositionally biased region" description="Low complexity" evidence="1">
    <location>
        <begin position="201"/>
        <end position="280"/>
    </location>
</feature>